<organism evidence="2 3">
    <name type="scientific">Luteibacter rhizovicinus</name>
    <dbReference type="NCBI Taxonomy" id="242606"/>
    <lineage>
        <taxon>Bacteria</taxon>
        <taxon>Pseudomonadati</taxon>
        <taxon>Pseudomonadota</taxon>
        <taxon>Gammaproteobacteria</taxon>
        <taxon>Lysobacterales</taxon>
        <taxon>Rhodanobacteraceae</taxon>
        <taxon>Luteibacter</taxon>
    </lineage>
</organism>
<comment type="caution">
    <text evidence="2">The sequence shown here is derived from an EMBL/GenBank/DDBJ whole genome shotgun (WGS) entry which is preliminary data.</text>
</comment>
<feature type="compositionally biased region" description="Polar residues" evidence="1">
    <location>
        <begin position="1"/>
        <end position="15"/>
    </location>
</feature>
<sequence length="99" mass="11060">MDNTPIAQHGATGTRSSRDTRIDEDQRSDEQKRKQQDAPKHGVGPSPGRPANAPERVPGQQLDPNDAEDVKGMPKNDEQCDRDLDDQEGTDKDLHHPRR</sequence>
<name>A0A4R3Z1T8_9GAMM</name>
<evidence type="ECO:0000313" key="2">
    <source>
        <dbReference type="EMBL" id="TCV97763.1"/>
    </source>
</evidence>
<feature type="region of interest" description="Disordered" evidence="1">
    <location>
        <begin position="1"/>
        <end position="99"/>
    </location>
</feature>
<dbReference type="Proteomes" id="UP000295645">
    <property type="component" value="Unassembled WGS sequence"/>
</dbReference>
<accession>A0A4R3Z1T8</accession>
<proteinExistence type="predicted"/>
<dbReference type="EMBL" id="SMCS01000001">
    <property type="protein sequence ID" value="TCV97763.1"/>
    <property type="molecule type" value="Genomic_DNA"/>
</dbReference>
<reference evidence="2 3" key="1">
    <citation type="submission" date="2019-03" db="EMBL/GenBank/DDBJ databases">
        <title>Above-ground endophytic microbial communities from plants in different locations in the United States.</title>
        <authorList>
            <person name="Frank C."/>
        </authorList>
    </citation>
    <scope>NUCLEOTIDE SEQUENCE [LARGE SCALE GENOMIC DNA]</scope>
    <source>
        <strain evidence="2 3">LP_13_YM</strain>
    </source>
</reference>
<feature type="compositionally biased region" description="Basic and acidic residues" evidence="1">
    <location>
        <begin position="89"/>
        <end position="99"/>
    </location>
</feature>
<feature type="compositionally biased region" description="Basic and acidic residues" evidence="1">
    <location>
        <begin position="68"/>
        <end position="82"/>
    </location>
</feature>
<gene>
    <name evidence="2" type="ORF">EC912_101780</name>
</gene>
<protein>
    <submittedName>
        <fullName evidence="2">Uncharacterized protein</fullName>
    </submittedName>
</protein>
<evidence type="ECO:0000313" key="3">
    <source>
        <dbReference type="Proteomes" id="UP000295645"/>
    </source>
</evidence>
<feature type="compositionally biased region" description="Basic and acidic residues" evidence="1">
    <location>
        <begin position="16"/>
        <end position="40"/>
    </location>
</feature>
<keyword evidence="3" id="KW-1185">Reference proteome</keyword>
<dbReference type="RefSeq" id="WP_132141789.1">
    <property type="nucleotide sequence ID" value="NZ_SMCS01000001.1"/>
</dbReference>
<dbReference type="OrthoDB" id="5959444at2"/>
<dbReference type="AlphaFoldDB" id="A0A4R3Z1T8"/>
<evidence type="ECO:0000256" key="1">
    <source>
        <dbReference type="SAM" id="MobiDB-lite"/>
    </source>
</evidence>